<dbReference type="KEGG" id="mets:DK389_21970"/>
<gene>
    <name evidence="1" type="ORF">DK389_21970</name>
</gene>
<protein>
    <submittedName>
        <fullName evidence="1">Uncharacterized protein</fullName>
    </submittedName>
</protein>
<proteinExistence type="predicted"/>
<name>A0A2U8WB61_9HYPH</name>
<dbReference type="AlphaFoldDB" id="A0A2U8WB61"/>
<organism evidence="1 2">
    <name type="scientific">Methylobacterium durans</name>
    <dbReference type="NCBI Taxonomy" id="2202825"/>
    <lineage>
        <taxon>Bacteria</taxon>
        <taxon>Pseudomonadati</taxon>
        <taxon>Pseudomonadota</taxon>
        <taxon>Alphaproteobacteria</taxon>
        <taxon>Hyphomicrobiales</taxon>
        <taxon>Methylobacteriaceae</taxon>
        <taxon>Methylobacterium</taxon>
    </lineage>
</organism>
<dbReference type="RefSeq" id="WP_109892793.1">
    <property type="nucleotide sequence ID" value="NZ_CP029550.1"/>
</dbReference>
<evidence type="ECO:0000313" key="1">
    <source>
        <dbReference type="EMBL" id="AWN42680.1"/>
    </source>
</evidence>
<sequence length="68" mass="7131">MSTAFGIAAGEAESFAHAARAAIDARLSLLPDDELRDYWTIVAKLCARGVEQTATTLIDAVVGPEPDA</sequence>
<reference evidence="2" key="1">
    <citation type="submission" date="2018-05" db="EMBL/GenBank/DDBJ databases">
        <title>Complete Genome Sequence of Methylobacterium sp. 17SD2-17.</title>
        <authorList>
            <person name="Srinivasan S."/>
        </authorList>
    </citation>
    <scope>NUCLEOTIDE SEQUENCE [LARGE SCALE GENOMIC DNA]</scope>
    <source>
        <strain evidence="2">17SD2-17</strain>
    </source>
</reference>
<evidence type="ECO:0000313" key="2">
    <source>
        <dbReference type="Proteomes" id="UP000245926"/>
    </source>
</evidence>
<keyword evidence="2" id="KW-1185">Reference proteome</keyword>
<dbReference type="EMBL" id="CP029550">
    <property type="protein sequence ID" value="AWN42680.1"/>
    <property type="molecule type" value="Genomic_DNA"/>
</dbReference>
<accession>A0A2U8WB61</accession>
<dbReference type="Proteomes" id="UP000245926">
    <property type="component" value="Chromosome"/>
</dbReference>